<gene>
    <name evidence="3" type="ORF">OESDEN_19897</name>
</gene>
<dbReference type="Proteomes" id="UP000053660">
    <property type="component" value="Unassembled WGS sequence"/>
</dbReference>
<reference evidence="3 4" key="1">
    <citation type="submission" date="2014-03" db="EMBL/GenBank/DDBJ databases">
        <title>Draft genome of the hookworm Oesophagostomum dentatum.</title>
        <authorList>
            <person name="Mitreva M."/>
        </authorList>
    </citation>
    <scope>NUCLEOTIDE SEQUENCE [LARGE SCALE GENOMIC DNA]</scope>
    <source>
        <strain evidence="3 4">OD-Hann</strain>
    </source>
</reference>
<proteinExistence type="predicted"/>
<evidence type="ECO:0000256" key="1">
    <source>
        <dbReference type="SAM" id="MobiDB-lite"/>
    </source>
</evidence>
<feature type="chain" id="PRO_5002061361" evidence="2">
    <location>
        <begin position="36"/>
        <end position="150"/>
    </location>
</feature>
<evidence type="ECO:0000256" key="2">
    <source>
        <dbReference type="SAM" id="SignalP"/>
    </source>
</evidence>
<dbReference type="EMBL" id="KN600694">
    <property type="protein sequence ID" value="KHJ80428.1"/>
    <property type="molecule type" value="Genomic_DNA"/>
</dbReference>
<protein>
    <submittedName>
        <fullName evidence="3">Uncharacterized protein</fullName>
    </submittedName>
</protein>
<sequence length="150" mass="17536">MLQKIAGWCNGAPLDRSEMLYVLRFVLFWAGQCSCVPISLEKQYDNWCHIYGKMSDFAMLHPNIMSIHPRHILKNPLELEKTVNTACRSEAFLLSERPRTPMIDKYKRKGKTRNKQKVNQADRRPKSKDTNEAIKSHKQQQETGQKFIET</sequence>
<evidence type="ECO:0000313" key="4">
    <source>
        <dbReference type="Proteomes" id="UP000053660"/>
    </source>
</evidence>
<organism evidence="3 4">
    <name type="scientific">Oesophagostomum dentatum</name>
    <name type="common">Nodular worm</name>
    <dbReference type="NCBI Taxonomy" id="61180"/>
    <lineage>
        <taxon>Eukaryota</taxon>
        <taxon>Metazoa</taxon>
        <taxon>Ecdysozoa</taxon>
        <taxon>Nematoda</taxon>
        <taxon>Chromadorea</taxon>
        <taxon>Rhabditida</taxon>
        <taxon>Rhabditina</taxon>
        <taxon>Rhabditomorpha</taxon>
        <taxon>Strongyloidea</taxon>
        <taxon>Strongylidae</taxon>
        <taxon>Oesophagostomum</taxon>
    </lineage>
</organism>
<accession>A0A0B1S4Z9</accession>
<name>A0A0B1S4Z9_OESDE</name>
<keyword evidence="2" id="KW-0732">Signal</keyword>
<keyword evidence="4" id="KW-1185">Reference proteome</keyword>
<feature type="signal peptide" evidence="2">
    <location>
        <begin position="1"/>
        <end position="35"/>
    </location>
</feature>
<evidence type="ECO:0000313" key="3">
    <source>
        <dbReference type="EMBL" id="KHJ80428.1"/>
    </source>
</evidence>
<feature type="compositionally biased region" description="Basic and acidic residues" evidence="1">
    <location>
        <begin position="120"/>
        <end position="135"/>
    </location>
</feature>
<feature type="compositionally biased region" description="Basic residues" evidence="1">
    <location>
        <begin position="106"/>
        <end position="116"/>
    </location>
</feature>
<feature type="region of interest" description="Disordered" evidence="1">
    <location>
        <begin position="98"/>
        <end position="150"/>
    </location>
</feature>
<dbReference type="AlphaFoldDB" id="A0A0B1S4Z9"/>
<dbReference type="OrthoDB" id="5875632at2759"/>